<evidence type="ECO:0000256" key="2">
    <source>
        <dbReference type="ARBA" id="ARBA00022737"/>
    </source>
</evidence>
<dbReference type="PANTHER" id="PTHR10502">
    <property type="entry name" value="ANNEXIN"/>
    <property type="match status" value="1"/>
</dbReference>
<dbReference type="GO" id="GO:0001786">
    <property type="term" value="F:phosphatidylserine binding"/>
    <property type="evidence" value="ECO:0007669"/>
    <property type="project" value="TreeGrafter"/>
</dbReference>
<name>A0AAD4XVE9_9MAGN</name>
<dbReference type="Gene3D" id="1.10.220.10">
    <property type="entry name" value="Annexin"/>
    <property type="match status" value="3"/>
</dbReference>
<dbReference type="InterPro" id="IPR009118">
    <property type="entry name" value="AnnexinD_plant"/>
</dbReference>
<organism evidence="7 8">
    <name type="scientific">Papaver atlanticum</name>
    <dbReference type="NCBI Taxonomy" id="357466"/>
    <lineage>
        <taxon>Eukaryota</taxon>
        <taxon>Viridiplantae</taxon>
        <taxon>Streptophyta</taxon>
        <taxon>Embryophyta</taxon>
        <taxon>Tracheophyta</taxon>
        <taxon>Spermatophyta</taxon>
        <taxon>Magnoliopsida</taxon>
        <taxon>Ranunculales</taxon>
        <taxon>Papaveraceae</taxon>
        <taxon>Papaveroideae</taxon>
        <taxon>Papaver</taxon>
    </lineage>
</organism>
<evidence type="ECO:0000256" key="3">
    <source>
        <dbReference type="ARBA" id="ARBA00022837"/>
    </source>
</evidence>
<evidence type="ECO:0008006" key="9">
    <source>
        <dbReference type="Google" id="ProtNLM"/>
    </source>
</evidence>
<accession>A0AAD4XVE9</accession>
<comment type="caution">
    <text evidence="7">The sequence shown here is derived from an EMBL/GenBank/DDBJ whole genome shotgun (WGS) entry which is preliminary data.</text>
</comment>
<sequence>MASSSQISKNYEMDCHYLHCFFSSNDSSNRQKIVKILTSKNLEELKLIRELYQCAYGEDLLSLINNLREKNEFARVVYLRLSEPNARDADILRNAVFGSGSVNLSTVIEILCSRPSLELYSVKQAYFSIYNANLEHDLALKINGSFKEILVAVAKSSRCYNGKVSTSMAMCDSKTLYEAMESGRCIDEKTIISIMSQRSTEQLKSIFISYKQLYGHEFSKSLKRNKCGQFGKELRTIIRCIQYPDKYFAKKLRKSSNTDVREVLVRTIITRSGIDIKDINQAYANKAGNALQSLVRRKFDDTFMAQFLVELLN</sequence>
<dbReference type="InterPro" id="IPR001464">
    <property type="entry name" value="Annexin"/>
</dbReference>
<dbReference type="PRINTS" id="PR00196">
    <property type="entry name" value="ANNEXIN"/>
</dbReference>
<evidence type="ECO:0000256" key="4">
    <source>
        <dbReference type="ARBA" id="ARBA00023216"/>
    </source>
</evidence>
<dbReference type="SUPFAM" id="SSF47874">
    <property type="entry name" value="Annexin"/>
    <property type="match status" value="1"/>
</dbReference>
<gene>
    <name evidence="7" type="ORF">MKW98_023263</name>
</gene>
<keyword evidence="1 6" id="KW-0479">Metal-binding</keyword>
<dbReference type="PROSITE" id="PS51897">
    <property type="entry name" value="ANNEXIN_2"/>
    <property type="match status" value="2"/>
</dbReference>
<evidence type="ECO:0000256" key="1">
    <source>
        <dbReference type="ARBA" id="ARBA00022723"/>
    </source>
</evidence>
<keyword evidence="3 6" id="KW-0106">Calcium</keyword>
<keyword evidence="8" id="KW-1185">Reference proteome</keyword>
<dbReference type="GO" id="GO:0005509">
    <property type="term" value="F:calcium ion binding"/>
    <property type="evidence" value="ECO:0007669"/>
    <property type="project" value="InterPro"/>
</dbReference>
<dbReference type="Proteomes" id="UP001202328">
    <property type="component" value="Unassembled WGS sequence"/>
</dbReference>
<evidence type="ECO:0000256" key="5">
    <source>
        <dbReference type="ARBA" id="ARBA00023302"/>
    </source>
</evidence>
<dbReference type="InterPro" id="IPR018502">
    <property type="entry name" value="Annexin_repeat"/>
</dbReference>
<dbReference type="GO" id="GO:0005886">
    <property type="term" value="C:plasma membrane"/>
    <property type="evidence" value="ECO:0007669"/>
    <property type="project" value="TreeGrafter"/>
</dbReference>
<dbReference type="EMBL" id="JAJJMB010003142">
    <property type="protein sequence ID" value="KAI3949326.1"/>
    <property type="molecule type" value="Genomic_DNA"/>
</dbReference>
<keyword evidence="4" id="KW-0041">Annexin</keyword>
<evidence type="ECO:0000313" key="8">
    <source>
        <dbReference type="Proteomes" id="UP001202328"/>
    </source>
</evidence>
<dbReference type="GO" id="GO:0009408">
    <property type="term" value="P:response to heat"/>
    <property type="evidence" value="ECO:0007669"/>
    <property type="project" value="TreeGrafter"/>
</dbReference>
<dbReference type="PRINTS" id="PR01814">
    <property type="entry name" value="ANNEXINPLANT"/>
</dbReference>
<keyword evidence="5" id="KW-0111">Calcium/phospholipid-binding</keyword>
<dbReference type="GO" id="GO:0009414">
    <property type="term" value="P:response to water deprivation"/>
    <property type="evidence" value="ECO:0007669"/>
    <property type="project" value="TreeGrafter"/>
</dbReference>
<evidence type="ECO:0000313" key="7">
    <source>
        <dbReference type="EMBL" id="KAI3949326.1"/>
    </source>
</evidence>
<feature type="binding site" evidence="6">
    <location>
        <position position="22"/>
    </location>
    <ligand>
        <name>Ca(2+)</name>
        <dbReference type="ChEBI" id="CHEBI:29108"/>
        <label>1</label>
    </ligand>
</feature>
<dbReference type="GO" id="GO:0005544">
    <property type="term" value="F:calcium-dependent phospholipid binding"/>
    <property type="evidence" value="ECO:0007669"/>
    <property type="project" value="UniProtKB-KW"/>
</dbReference>
<dbReference type="InterPro" id="IPR037104">
    <property type="entry name" value="Annexin_sf"/>
</dbReference>
<keyword evidence="2" id="KW-0677">Repeat</keyword>
<dbReference type="PANTHER" id="PTHR10502:SF207">
    <property type="entry name" value="OS09G0368850 PROTEIN"/>
    <property type="match status" value="1"/>
</dbReference>
<dbReference type="GO" id="GO:0009409">
    <property type="term" value="P:response to cold"/>
    <property type="evidence" value="ECO:0007669"/>
    <property type="project" value="TreeGrafter"/>
</dbReference>
<evidence type="ECO:0000256" key="6">
    <source>
        <dbReference type="PIRSR" id="PIRSR609118-1"/>
    </source>
</evidence>
<dbReference type="AlphaFoldDB" id="A0AAD4XVE9"/>
<dbReference type="GO" id="GO:0005737">
    <property type="term" value="C:cytoplasm"/>
    <property type="evidence" value="ECO:0007669"/>
    <property type="project" value="TreeGrafter"/>
</dbReference>
<dbReference type="SMART" id="SM00335">
    <property type="entry name" value="ANX"/>
    <property type="match status" value="2"/>
</dbReference>
<dbReference type="GO" id="GO:0009651">
    <property type="term" value="P:response to salt stress"/>
    <property type="evidence" value="ECO:0007669"/>
    <property type="project" value="TreeGrafter"/>
</dbReference>
<protein>
    <recommendedName>
        <fullName evidence="9">Annexin</fullName>
    </recommendedName>
</protein>
<reference evidence="7" key="1">
    <citation type="submission" date="2022-04" db="EMBL/GenBank/DDBJ databases">
        <title>A functionally conserved STORR gene fusion in Papaver species that diverged 16.8 million years ago.</title>
        <authorList>
            <person name="Catania T."/>
        </authorList>
    </citation>
    <scope>NUCLEOTIDE SEQUENCE</scope>
    <source>
        <strain evidence="7">S-188037</strain>
    </source>
</reference>
<dbReference type="Pfam" id="PF00191">
    <property type="entry name" value="Annexin"/>
    <property type="match status" value="3"/>
</dbReference>
<proteinExistence type="predicted"/>